<dbReference type="GO" id="GO:0008237">
    <property type="term" value="F:metallopeptidase activity"/>
    <property type="evidence" value="ECO:0007669"/>
    <property type="project" value="UniProtKB-KW"/>
</dbReference>
<name>A0A0M6Y9J1_9HYPH</name>
<dbReference type="Pfam" id="PF04228">
    <property type="entry name" value="Zn_peptidase"/>
    <property type="match status" value="1"/>
</dbReference>
<dbReference type="GO" id="GO:0016020">
    <property type="term" value="C:membrane"/>
    <property type="evidence" value="ECO:0007669"/>
    <property type="project" value="UniProtKB-SubCell"/>
</dbReference>
<reference evidence="7" key="1">
    <citation type="submission" date="2015-07" db="EMBL/GenBank/DDBJ databases">
        <authorList>
            <person name="Rodrigo-Torres Lidia"/>
            <person name="Arahal R.David."/>
        </authorList>
    </citation>
    <scope>NUCLEOTIDE SEQUENCE [LARGE SCALE GENOMIC DNA]</scope>
    <source>
        <strain evidence="7">CECT 4801</strain>
    </source>
</reference>
<dbReference type="InterPro" id="IPR007343">
    <property type="entry name" value="Uncharacterised_pept_Zn_put"/>
</dbReference>
<keyword evidence="2 5" id="KW-0812">Transmembrane</keyword>
<dbReference type="STRING" id="187304.B0E33_12895"/>
<dbReference type="PANTHER" id="PTHR30168">
    <property type="entry name" value="PUTATIVE MEMBRANE PROTEIN YPFJ"/>
    <property type="match status" value="1"/>
</dbReference>
<gene>
    <name evidence="6" type="ORF">LAL4801_04797</name>
</gene>
<evidence type="ECO:0000313" key="6">
    <source>
        <dbReference type="EMBL" id="CTQ46338.1"/>
    </source>
</evidence>
<keyword evidence="4 5" id="KW-0472">Membrane</keyword>
<proteinExistence type="predicted"/>
<keyword evidence="6" id="KW-0645">Protease</keyword>
<evidence type="ECO:0000256" key="2">
    <source>
        <dbReference type="ARBA" id="ARBA00022692"/>
    </source>
</evidence>
<dbReference type="EMBL" id="CXST01000003">
    <property type="protein sequence ID" value="CTQ46338.1"/>
    <property type="molecule type" value="Genomic_DNA"/>
</dbReference>
<keyword evidence="6" id="KW-0378">Hydrolase</keyword>
<evidence type="ECO:0000313" key="7">
    <source>
        <dbReference type="Proteomes" id="UP000048926"/>
    </source>
</evidence>
<evidence type="ECO:0000256" key="4">
    <source>
        <dbReference type="ARBA" id="ARBA00023136"/>
    </source>
</evidence>
<protein>
    <submittedName>
        <fullName evidence="6">Putative metalloprotease</fullName>
    </submittedName>
</protein>
<sequence length="354" mass="38317">MTANSVTRITIPLAMRATERALPRFLKSVSQAETAANRIGFRGLVWYDEVRVHGDNHVMRWKGRRGSSNVEDRRSMGGRPRMRVGGRRVRGGGLGLTGLLIIVGIAWLTGINPLTLLGQLDGGGGYDTQSYQTQAPRSAADQETAQFVSVVLADTENTWGQIFENGGATYPEPTLVLFSGSVSSACGYASAATGPFYCGADSKLYIDLSFYQELANQLNAPGDFAQAYVLAHEVGHHIQNVLGVLPEFQKVRRTLSKAEGNALSVRVELQADCYAGIWAHYAARQKGFVEEGDIDEALNAASRIGDDTLQRQAQGYVVPESFNHGTSAQRASWFKKGFQSGDLNACDTFSAASL</sequence>
<keyword evidence="7" id="KW-1185">Reference proteome</keyword>
<feature type="transmembrane region" description="Helical" evidence="5">
    <location>
        <begin position="89"/>
        <end position="108"/>
    </location>
</feature>
<comment type="subcellular location">
    <subcellularLocation>
        <location evidence="1">Membrane</location>
        <topology evidence="1">Single-pass membrane protein</topology>
    </subcellularLocation>
</comment>
<evidence type="ECO:0000256" key="1">
    <source>
        <dbReference type="ARBA" id="ARBA00004167"/>
    </source>
</evidence>
<dbReference type="GO" id="GO:0006508">
    <property type="term" value="P:proteolysis"/>
    <property type="evidence" value="ECO:0007669"/>
    <property type="project" value="UniProtKB-KW"/>
</dbReference>
<accession>A0A0M6Y9J1</accession>
<dbReference type="AlphaFoldDB" id="A0A0M6Y9J1"/>
<keyword evidence="3 5" id="KW-1133">Transmembrane helix</keyword>
<evidence type="ECO:0000256" key="5">
    <source>
        <dbReference type="SAM" id="Phobius"/>
    </source>
</evidence>
<keyword evidence="6" id="KW-0482">Metalloprotease</keyword>
<dbReference type="Proteomes" id="UP000048926">
    <property type="component" value="Unassembled WGS sequence"/>
</dbReference>
<organism evidence="6 7">
    <name type="scientific">Roseibium aggregatum</name>
    <dbReference type="NCBI Taxonomy" id="187304"/>
    <lineage>
        <taxon>Bacteria</taxon>
        <taxon>Pseudomonadati</taxon>
        <taxon>Pseudomonadota</taxon>
        <taxon>Alphaproteobacteria</taxon>
        <taxon>Hyphomicrobiales</taxon>
        <taxon>Stappiaceae</taxon>
        <taxon>Roseibium</taxon>
    </lineage>
</organism>
<dbReference type="PANTHER" id="PTHR30168:SF0">
    <property type="entry name" value="INNER MEMBRANE PROTEIN"/>
    <property type="match status" value="1"/>
</dbReference>
<evidence type="ECO:0000256" key="3">
    <source>
        <dbReference type="ARBA" id="ARBA00022989"/>
    </source>
</evidence>